<dbReference type="Proteomes" id="UP000708576">
    <property type="component" value="Unassembled WGS sequence"/>
</dbReference>
<dbReference type="EMBL" id="JAGUCO010000003">
    <property type="protein sequence ID" value="MBS2097988.1"/>
    <property type="molecule type" value="Genomic_DNA"/>
</dbReference>
<evidence type="ECO:0000313" key="3">
    <source>
        <dbReference type="Proteomes" id="UP000708576"/>
    </source>
</evidence>
<proteinExistence type="predicted"/>
<evidence type="ECO:0000313" key="2">
    <source>
        <dbReference type="EMBL" id="MBS2097988.1"/>
    </source>
</evidence>
<dbReference type="PROSITE" id="PS51257">
    <property type="entry name" value="PROKAR_LIPOPROTEIN"/>
    <property type="match status" value="1"/>
</dbReference>
<name>A0ABS5JT42_9BACT</name>
<feature type="coiled-coil region" evidence="1">
    <location>
        <begin position="102"/>
        <end position="185"/>
    </location>
</feature>
<organism evidence="2 3">
    <name type="scientific">Carboxylicivirga linearis</name>
    <dbReference type="NCBI Taxonomy" id="1628157"/>
    <lineage>
        <taxon>Bacteria</taxon>
        <taxon>Pseudomonadati</taxon>
        <taxon>Bacteroidota</taxon>
        <taxon>Bacteroidia</taxon>
        <taxon>Marinilabiliales</taxon>
        <taxon>Marinilabiliaceae</taxon>
        <taxon>Carboxylicivirga</taxon>
    </lineage>
</organism>
<evidence type="ECO:0008006" key="4">
    <source>
        <dbReference type="Google" id="ProtNLM"/>
    </source>
</evidence>
<protein>
    <recommendedName>
        <fullName evidence="4">SH3 domain-containing protein</fullName>
    </recommendedName>
</protein>
<sequence>MKKLIPIVLIILTSACNMTDSSDVKREKDSLMMAVAEKDRQMNSLVTAMISIDDNLQQIKEKENIISMNVASGEASGKALEDRINSDIQLIYDLMLQNKEQISKLEKDLKQSGTNNANLNKLVTRLNNQLKEKTLEIIKLKQQLENQSLEITELNFTIDGLQSVVDSLENVRNATQQQLAEATEELYKAHYVFGTKKELLDQKIIESNGLFSKKTVTGEGYDEDYFTTIDYREIDSIPLFRPKAKILTVHPESSYTLEEVEEGSIVLKIADKEAFWSRSRYLVVQVN</sequence>
<evidence type="ECO:0000256" key="1">
    <source>
        <dbReference type="SAM" id="Coils"/>
    </source>
</evidence>
<reference evidence="2 3" key="1">
    <citation type="journal article" date="2015" name="Int. J. Syst. Evol. Microbiol.">
        <title>Carboxylicivirga linearis sp. nov., isolated from a sea cucumber culture pond.</title>
        <authorList>
            <person name="Wang F.Q."/>
            <person name="Zhou Y.X."/>
            <person name="Lin X.Z."/>
            <person name="Chen G.J."/>
            <person name="Du Z.J."/>
        </authorList>
    </citation>
    <scope>NUCLEOTIDE SEQUENCE [LARGE SCALE GENOMIC DNA]</scope>
    <source>
        <strain evidence="2 3">FB218</strain>
    </source>
</reference>
<keyword evidence="1" id="KW-0175">Coiled coil</keyword>
<dbReference type="RefSeq" id="WP_212215176.1">
    <property type="nucleotide sequence ID" value="NZ_JAGUCO010000003.1"/>
</dbReference>
<gene>
    <name evidence="2" type="ORF">KEM10_06815</name>
</gene>
<accession>A0ABS5JT42</accession>
<keyword evidence="3" id="KW-1185">Reference proteome</keyword>
<comment type="caution">
    <text evidence="2">The sequence shown here is derived from an EMBL/GenBank/DDBJ whole genome shotgun (WGS) entry which is preliminary data.</text>
</comment>